<dbReference type="OrthoDB" id="9802910at2"/>
<dbReference type="AlphaFoldDB" id="A0A2S8FTA1"/>
<dbReference type="Pfam" id="PF09969">
    <property type="entry name" value="DUF2203"/>
    <property type="match status" value="1"/>
</dbReference>
<proteinExistence type="predicted"/>
<protein>
    <submittedName>
        <fullName evidence="1">DUF2203 domain-containing protein</fullName>
    </submittedName>
</protein>
<gene>
    <name evidence="2" type="ORF">C5Y93_30350</name>
    <name evidence="1" type="ORF">C5Y98_13695</name>
</gene>
<organism evidence="1 4">
    <name type="scientific">Blastopirellula marina</name>
    <dbReference type="NCBI Taxonomy" id="124"/>
    <lineage>
        <taxon>Bacteria</taxon>
        <taxon>Pseudomonadati</taxon>
        <taxon>Planctomycetota</taxon>
        <taxon>Planctomycetia</taxon>
        <taxon>Pirellulales</taxon>
        <taxon>Pirellulaceae</taxon>
        <taxon>Blastopirellula</taxon>
    </lineage>
</organism>
<evidence type="ECO:0000313" key="4">
    <source>
        <dbReference type="Proteomes" id="UP000239388"/>
    </source>
</evidence>
<name>A0A2S8FTA1_9BACT</name>
<dbReference type="RefSeq" id="WP_105339243.1">
    <property type="nucleotide sequence ID" value="NZ_PUHZ01000026.1"/>
</dbReference>
<dbReference type="EMBL" id="PUHZ01000026">
    <property type="protein sequence ID" value="PQO41419.1"/>
    <property type="molecule type" value="Genomic_DNA"/>
</dbReference>
<dbReference type="EMBL" id="PUIB01000015">
    <property type="protein sequence ID" value="PQO35412.1"/>
    <property type="molecule type" value="Genomic_DNA"/>
</dbReference>
<reference evidence="3 4" key="1">
    <citation type="submission" date="2018-02" db="EMBL/GenBank/DDBJ databases">
        <title>Comparative genomes isolates from brazilian mangrove.</title>
        <authorList>
            <person name="Araujo J.E."/>
            <person name="Taketani R.G."/>
            <person name="Silva M.C.P."/>
            <person name="Loureco M.V."/>
            <person name="Andreote F.D."/>
        </authorList>
    </citation>
    <scope>NUCLEOTIDE SEQUENCE [LARGE SCALE GENOMIC DNA]</scope>
    <source>
        <strain evidence="1 4">NAP PRIS-MGV</strain>
        <strain evidence="2 3">Nap-Phe MGV</strain>
    </source>
</reference>
<dbReference type="InterPro" id="IPR018699">
    <property type="entry name" value="DUF2203"/>
</dbReference>
<evidence type="ECO:0000313" key="3">
    <source>
        <dbReference type="Proteomes" id="UP000237819"/>
    </source>
</evidence>
<dbReference type="PIRSF" id="PIRSF016498">
    <property type="entry name" value="UCP016498"/>
    <property type="match status" value="1"/>
</dbReference>
<dbReference type="Proteomes" id="UP000237819">
    <property type="component" value="Unassembled WGS sequence"/>
</dbReference>
<dbReference type="Proteomes" id="UP000239388">
    <property type="component" value="Unassembled WGS sequence"/>
</dbReference>
<comment type="caution">
    <text evidence="1">The sequence shown here is derived from an EMBL/GenBank/DDBJ whole genome shotgun (WGS) entry which is preliminary data.</text>
</comment>
<accession>A0A2S8FTA1</accession>
<sequence>MTSSSAPTVRVFTVDQANAMLPLVSAIVADIVELSRDVISRRERIVDLERRTNYDNAPRVYAEELRLVKDELQSDSQRLQSYVEELRDLGVEPKSGPEGLVDFPAIINGKAVYLCWKLGEPEVSHWHEMDAGFAGRQPIEVDSLTQN</sequence>
<evidence type="ECO:0000313" key="1">
    <source>
        <dbReference type="EMBL" id="PQO35412.1"/>
    </source>
</evidence>
<evidence type="ECO:0000313" key="2">
    <source>
        <dbReference type="EMBL" id="PQO41419.1"/>
    </source>
</evidence>